<feature type="transmembrane region" description="Helical" evidence="8">
    <location>
        <begin position="279"/>
        <end position="301"/>
    </location>
</feature>
<dbReference type="STRING" id="179408.Osc7112_4184"/>
<sequence length="332" mass="34917" precursor="true">MNLPKIWLKYRVFQAVIFLGLGLLLTIALSLSFGAVPMSADQLWQAFLHRGDAVNQTIFWELRLPRVAAALTVGAALGMSGALLQGLLRNGLADPFVLGISAGAGLVAITMLTLGIFQTWVPLAAWIGAILTSMLVYFLGKTKTGISVERLVLAGVAVSSLFGAIQTTLLLLAEDSRLQAALNWLIGSLNGRGWSDLQVAAPYILAALLLGCFLGRSINLLALGDDLAVGLGVSLVRSRLLIGGVATLLAASAVSIGGLIGFVGLVVPHGVRLLVGNDYRFVLPLSAIGGAWVLTFADFLARLGAVELPVGTVTALLGSPLFVWLLYRRSSY</sequence>
<keyword evidence="6 8" id="KW-1133">Transmembrane helix</keyword>
<dbReference type="GO" id="GO:0022857">
    <property type="term" value="F:transmembrane transporter activity"/>
    <property type="evidence" value="ECO:0007669"/>
    <property type="project" value="InterPro"/>
</dbReference>
<keyword evidence="4" id="KW-1003">Cell membrane</keyword>
<keyword evidence="5 8" id="KW-0812">Transmembrane</keyword>
<dbReference type="PANTHER" id="PTHR30472:SF25">
    <property type="entry name" value="ABC TRANSPORTER PERMEASE PROTEIN MJ0876-RELATED"/>
    <property type="match status" value="1"/>
</dbReference>
<dbReference type="KEGG" id="oni:Osc7112_4184"/>
<dbReference type="RefSeq" id="WP_015177751.1">
    <property type="nucleotide sequence ID" value="NC_019729.1"/>
</dbReference>
<dbReference type="GO" id="GO:0005886">
    <property type="term" value="C:plasma membrane"/>
    <property type="evidence" value="ECO:0007669"/>
    <property type="project" value="UniProtKB-SubCell"/>
</dbReference>
<protein>
    <submittedName>
        <fullName evidence="9">Transport system permease protein</fullName>
    </submittedName>
</protein>
<dbReference type="Pfam" id="PF01032">
    <property type="entry name" value="FecCD"/>
    <property type="match status" value="1"/>
</dbReference>
<proteinExistence type="inferred from homology"/>
<evidence type="ECO:0000256" key="7">
    <source>
        <dbReference type="ARBA" id="ARBA00023136"/>
    </source>
</evidence>
<dbReference type="PATRIC" id="fig|179408.3.peg.5182"/>
<dbReference type="FunFam" id="1.10.3470.10:FF:000001">
    <property type="entry name" value="Vitamin B12 ABC transporter permease BtuC"/>
    <property type="match status" value="1"/>
</dbReference>
<keyword evidence="10" id="KW-1185">Reference proteome</keyword>
<dbReference type="PANTHER" id="PTHR30472">
    <property type="entry name" value="FERRIC ENTEROBACTIN TRANSPORT SYSTEM PERMEASE PROTEIN"/>
    <property type="match status" value="1"/>
</dbReference>
<evidence type="ECO:0000256" key="8">
    <source>
        <dbReference type="SAM" id="Phobius"/>
    </source>
</evidence>
<dbReference type="eggNOG" id="COG0609">
    <property type="taxonomic scope" value="Bacteria"/>
</dbReference>
<gene>
    <name evidence="9" type="ORF">Osc7112_4184</name>
</gene>
<feature type="transmembrane region" description="Helical" evidence="8">
    <location>
        <begin position="12"/>
        <end position="36"/>
    </location>
</feature>
<dbReference type="EMBL" id="CP003614">
    <property type="protein sequence ID" value="AFZ08507.1"/>
    <property type="molecule type" value="Genomic_DNA"/>
</dbReference>
<feature type="transmembrane region" description="Helical" evidence="8">
    <location>
        <begin position="96"/>
        <end position="117"/>
    </location>
</feature>
<dbReference type="Gene3D" id="1.10.3470.10">
    <property type="entry name" value="ABC transporter involved in vitamin B12 uptake, BtuC"/>
    <property type="match status" value="1"/>
</dbReference>
<evidence type="ECO:0000313" key="10">
    <source>
        <dbReference type="Proteomes" id="UP000010478"/>
    </source>
</evidence>
<evidence type="ECO:0000256" key="2">
    <source>
        <dbReference type="ARBA" id="ARBA00007935"/>
    </source>
</evidence>
<feature type="transmembrane region" description="Helical" evidence="8">
    <location>
        <begin position="308"/>
        <end position="327"/>
    </location>
</feature>
<feature type="transmembrane region" description="Helical" evidence="8">
    <location>
        <begin position="123"/>
        <end position="139"/>
    </location>
</feature>
<dbReference type="AlphaFoldDB" id="K9VLZ0"/>
<dbReference type="SUPFAM" id="SSF81345">
    <property type="entry name" value="ABC transporter involved in vitamin B12 uptake, BtuC"/>
    <property type="match status" value="1"/>
</dbReference>
<evidence type="ECO:0000256" key="6">
    <source>
        <dbReference type="ARBA" id="ARBA00022989"/>
    </source>
</evidence>
<evidence type="ECO:0000256" key="3">
    <source>
        <dbReference type="ARBA" id="ARBA00022448"/>
    </source>
</evidence>
<feature type="transmembrane region" description="Helical" evidence="8">
    <location>
        <begin position="151"/>
        <end position="173"/>
    </location>
</feature>
<evidence type="ECO:0000256" key="4">
    <source>
        <dbReference type="ARBA" id="ARBA00022475"/>
    </source>
</evidence>
<keyword evidence="7 8" id="KW-0472">Membrane</keyword>
<dbReference type="InterPro" id="IPR000522">
    <property type="entry name" value="ABC_transptr_permease_BtuC"/>
</dbReference>
<comment type="subcellular location">
    <subcellularLocation>
        <location evidence="1">Cell membrane</location>
        <topology evidence="1">Multi-pass membrane protein</topology>
    </subcellularLocation>
</comment>
<organism evidence="9 10">
    <name type="scientific">Phormidium nigroviride PCC 7112</name>
    <dbReference type="NCBI Taxonomy" id="179408"/>
    <lineage>
        <taxon>Bacteria</taxon>
        <taxon>Bacillati</taxon>
        <taxon>Cyanobacteriota</taxon>
        <taxon>Cyanophyceae</taxon>
        <taxon>Oscillatoriophycideae</taxon>
        <taxon>Oscillatoriales</taxon>
        <taxon>Oscillatoriaceae</taxon>
        <taxon>Phormidium</taxon>
    </lineage>
</organism>
<feature type="transmembrane region" description="Helical" evidence="8">
    <location>
        <begin position="67"/>
        <end position="84"/>
    </location>
</feature>
<comment type="similarity">
    <text evidence="2">Belongs to the binding-protein-dependent transport system permease family. FecCD subfamily.</text>
</comment>
<keyword evidence="3" id="KW-0813">Transport</keyword>
<accession>K9VLZ0</accession>
<dbReference type="GO" id="GO:0033214">
    <property type="term" value="P:siderophore-iron import into cell"/>
    <property type="evidence" value="ECO:0007669"/>
    <property type="project" value="TreeGrafter"/>
</dbReference>
<evidence type="ECO:0000256" key="1">
    <source>
        <dbReference type="ARBA" id="ARBA00004651"/>
    </source>
</evidence>
<dbReference type="InterPro" id="IPR037294">
    <property type="entry name" value="ABC_BtuC-like"/>
</dbReference>
<evidence type="ECO:0000313" key="9">
    <source>
        <dbReference type="EMBL" id="AFZ08507.1"/>
    </source>
</evidence>
<feature type="transmembrane region" description="Helical" evidence="8">
    <location>
        <begin position="240"/>
        <end position="267"/>
    </location>
</feature>
<evidence type="ECO:0000256" key="5">
    <source>
        <dbReference type="ARBA" id="ARBA00022692"/>
    </source>
</evidence>
<dbReference type="CDD" id="cd06550">
    <property type="entry name" value="TM_ABC_iron-siderophores_like"/>
    <property type="match status" value="1"/>
</dbReference>
<name>K9VLZ0_9CYAN</name>
<feature type="transmembrane region" description="Helical" evidence="8">
    <location>
        <begin position="200"/>
        <end position="219"/>
    </location>
</feature>
<dbReference type="OrthoDB" id="9811721at2"/>
<reference evidence="9 10" key="1">
    <citation type="submission" date="2012-05" db="EMBL/GenBank/DDBJ databases">
        <title>Finished chromosome of genome of Oscillatoria sp. PCC 7112.</title>
        <authorList>
            <consortium name="US DOE Joint Genome Institute"/>
            <person name="Gugger M."/>
            <person name="Coursin T."/>
            <person name="Rippka R."/>
            <person name="Tandeau De Marsac N."/>
            <person name="Huntemann M."/>
            <person name="Wei C.-L."/>
            <person name="Han J."/>
            <person name="Detter J.C."/>
            <person name="Han C."/>
            <person name="Tapia R."/>
            <person name="Davenport K."/>
            <person name="Daligault H."/>
            <person name="Erkkila T."/>
            <person name="Gu W."/>
            <person name="Munk A.C.C."/>
            <person name="Teshima H."/>
            <person name="Xu Y."/>
            <person name="Chain P."/>
            <person name="Chen A."/>
            <person name="Krypides N."/>
            <person name="Mavromatis K."/>
            <person name="Markowitz V."/>
            <person name="Szeto E."/>
            <person name="Ivanova N."/>
            <person name="Mikhailova N."/>
            <person name="Ovchinnikova G."/>
            <person name="Pagani I."/>
            <person name="Pati A."/>
            <person name="Goodwin L."/>
            <person name="Peters L."/>
            <person name="Pitluck S."/>
            <person name="Woyke T."/>
            <person name="Kerfeld C."/>
        </authorList>
    </citation>
    <scope>NUCLEOTIDE SEQUENCE [LARGE SCALE GENOMIC DNA]</scope>
    <source>
        <strain evidence="9 10">PCC 7112</strain>
    </source>
</reference>
<dbReference type="HOGENOM" id="CLU_013016_1_1_3"/>
<dbReference type="Proteomes" id="UP000010478">
    <property type="component" value="Chromosome"/>
</dbReference>